<feature type="transmembrane region" description="Helical" evidence="1">
    <location>
        <begin position="113"/>
        <end position="133"/>
    </location>
</feature>
<feature type="transmembrane region" description="Helical" evidence="1">
    <location>
        <begin position="6"/>
        <end position="26"/>
    </location>
</feature>
<gene>
    <name evidence="2" type="ORF">GGQ93_000153</name>
</gene>
<name>A0A7W9F6W8_9CAUL</name>
<evidence type="ECO:0000313" key="3">
    <source>
        <dbReference type="Proteomes" id="UP000527324"/>
    </source>
</evidence>
<comment type="caution">
    <text evidence="2">The sequence shown here is derived from an EMBL/GenBank/DDBJ whole genome shotgun (WGS) entry which is preliminary data.</text>
</comment>
<organism evidence="2 3">
    <name type="scientific">Brevundimonas aurantiaca</name>
    <dbReference type="NCBI Taxonomy" id="74316"/>
    <lineage>
        <taxon>Bacteria</taxon>
        <taxon>Pseudomonadati</taxon>
        <taxon>Pseudomonadota</taxon>
        <taxon>Alphaproteobacteria</taxon>
        <taxon>Caulobacterales</taxon>
        <taxon>Caulobacteraceae</taxon>
        <taxon>Brevundimonas</taxon>
    </lineage>
</organism>
<proteinExistence type="predicted"/>
<protein>
    <submittedName>
        <fullName evidence="2">Uncharacterized protein</fullName>
    </submittedName>
</protein>
<dbReference type="EMBL" id="JACHOQ010000001">
    <property type="protein sequence ID" value="MBB5738462.1"/>
    <property type="molecule type" value="Genomic_DNA"/>
</dbReference>
<dbReference type="Proteomes" id="UP000527324">
    <property type="component" value="Unassembled WGS sequence"/>
</dbReference>
<keyword evidence="1" id="KW-1133">Transmembrane helix</keyword>
<sequence length="204" mass="22591">MSAFEFFFSFYGLILGLSVAELLGGFARTLNRNPRPRFGLLTPLLVVFAALDVTTFWFQAWIIFRPAPFNLALLMLGLVIAGLFYISATLVFPRDEDQVEDLDAHFWRNKRTILLLLLSANVIVASLIVGVAAAQGELHLVAKSWFFWFGVSLFTGLTLIAALARRPWIVKAALIALLAYYGLNISRAAAPLVEKGGWSLVAKE</sequence>
<feature type="transmembrane region" description="Helical" evidence="1">
    <location>
        <begin position="145"/>
        <end position="164"/>
    </location>
</feature>
<keyword evidence="3" id="KW-1185">Reference proteome</keyword>
<feature type="transmembrane region" description="Helical" evidence="1">
    <location>
        <begin position="69"/>
        <end position="92"/>
    </location>
</feature>
<dbReference type="AlphaFoldDB" id="A0A7W9F6W8"/>
<feature type="transmembrane region" description="Helical" evidence="1">
    <location>
        <begin position="38"/>
        <end position="63"/>
    </location>
</feature>
<reference evidence="2 3" key="1">
    <citation type="submission" date="2020-08" db="EMBL/GenBank/DDBJ databases">
        <title>Genomic Encyclopedia of Type Strains, Phase IV (KMG-IV): sequencing the most valuable type-strain genomes for metagenomic binning, comparative biology and taxonomic classification.</title>
        <authorList>
            <person name="Goeker M."/>
        </authorList>
    </citation>
    <scope>NUCLEOTIDE SEQUENCE [LARGE SCALE GENOMIC DNA]</scope>
    <source>
        <strain evidence="2 3">DSM 4731</strain>
    </source>
</reference>
<dbReference type="RefSeq" id="WP_152950700.1">
    <property type="nucleotide sequence ID" value="NZ_CAJFZS010000001.1"/>
</dbReference>
<evidence type="ECO:0000256" key="1">
    <source>
        <dbReference type="SAM" id="Phobius"/>
    </source>
</evidence>
<evidence type="ECO:0000313" key="2">
    <source>
        <dbReference type="EMBL" id="MBB5738462.1"/>
    </source>
</evidence>
<keyword evidence="1" id="KW-0812">Transmembrane</keyword>
<accession>A0A7W9F6W8</accession>
<dbReference type="GeneID" id="88839305"/>
<keyword evidence="1" id="KW-0472">Membrane</keyword>